<dbReference type="PANTHER" id="PTHR14207">
    <property type="entry name" value="STEROL ISOMERASE"/>
    <property type="match status" value="1"/>
</dbReference>
<accession>A0A1G4WFB5</accession>
<evidence type="ECO:0000256" key="12">
    <source>
        <dbReference type="SAM" id="Phobius"/>
    </source>
</evidence>
<dbReference type="RefSeq" id="WP_090358407.1">
    <property type="nucleotide sequence ID" value="NZ_FMUB01000006.1"/>
</dbReference>
<proteinExistence type="predicted"/>
<dbReference type="GO" id="GO:0000247">
    <property type="term" value="F:C-8 sterol isomerase activity"/>
    <property type="evidence" value="ECO:0007669"/>
    <property type="project" value="TreeGrafter"/>
</dbReference>
<feature type="transmembrane region" description="Helical" evidence="12">
    <location>
        <begin position="80"/>
        <end position="98"/>
    </location>
</feature>
<comment type="subcellular location">
    <subcellularLocation>
        <location evidence="1">Membrane</location>
        <topology evidence="1">Multi-pass membrane protein</topology>
    </subcellularLocation>
</comment>
<feature type="transmembrane region" description="Helical" evidence="12">
    <location>
        <begin position="217"/>
        <end position="238"/>
    </location>
</feature>
<feature type="transmembrane region" description="Helical" evidence="12">
    <location>
        <begin position="20"/>
        <end position="41"/>
    </location>
</feature>
<evidence type="ECO:0000256" key="7">
    <source>
        <dbReference type="ARBA" id="ARBA00023098"/>
    </source>
</evidence>
<evidence type="ECO:0000256" key="11">
    <source>
        <dbReference type="ARBA" id="ARBA00023235"/>
    </source>
</evidence>
<evidence type="ECO:0000256" key="2">
    <source>
        <dbReference type="ARBA" id="ARBA00022516"/>
    </source>
</evidence>
<keyword evidence="10" id="KW-0753">Steroid metabolism</keyword>
<evidence type="ECO:0000256" key="5">
    <source>
        <dbReference type="ARBA" id="ARBA00022989"/>
    </source>
</evidence>
<feature type="transmembrane region" description="Helical" evidence="12">
    <location>
        <begin position="47"/>
        <end position="68"/>
    </location>
</feature>
<keyword evidence="6" id="KW-0756">Sterol biosynthesis</keyword>
<dbReference type="GO" id="GO:0004769">
    <property type="term" value="F:steroid Delta-isomerase activity"/>
    <property type="evidence" value="ECO:0007669"/>
    <property type="project" value="TreeGrafter"/>
</dbReference>
<name>A0A1G4WFB5_9MYCO</name>
<evidence type="ECO:0000256" key="6">
    <source>
        <dbReference type="ARBA" id="ARBA00023011"/>
    </source>
</evidence>
<dbReference type="GO" id="GO:0016126">
    <property type="term" value="P:sterol biosynthetic process"/>
    <property type="evidence" value="ECO:0007669"/>
    <property type="project" value="UniProtKB-KW"/>
</dbReference>
<evidence type="ECO:0000256" key="1">
    <source>
        <dbReference type="ARBA" id="ARBA00004141"/>
    </source>
</evidence>
<dbReference type="InterPro" id="IPR033118">
    <property type="entry name" value="EXPERA"/>
</dbReference>
<evidence type="ECO:0000256" key="4">
    <source>
        <dbReference type="ARBA" id="ARBA00022955"/>
    </source>
</evidence>
<feature type="transmembrane region" description="Helical" evidence="12">
    <location>
        <begin position="141"/>
        <end position="163"/>
    </location>
</feature>
<keyword evidence="9" id="KW-1207">Sterol metabolism</keyword>
<protein>
    <submittedName>
        <fullName evidence="14">Emopamil binding protein</fullName>
    </submittedName>
</protein>
<keyword evidence="8 12" id="KW-0472">Membrane</keyword>
<keyword evidence="5 12" id="KW-1133">Transmembrane helix</keyword>
<dbReference type="InterPro" id="IPR007905">
    <property type="entry name" value="EBP"/>
</dbReference>
<keyword evidence="2" id="KW-0444">Lipid biosynthesis</keyword>
<keyword evidence="7" id="KW-0443">Lipid metabolism</keyword>
<reference evidence="15" key="1">
    <citation type="submission" date="2016-10" db="EMBL/GenBank/DDBJ databases">
        <authorList>
            <person name="Varghese N."/>
            <person name="Submissions S."/>
        </authorList>
    </citation>
    <scope>NUCLEOTIDE SEQUENCE [LARGE SCALE GENOMIC DNA]</scope>
    <source>
        <strain evidence="15">UNC267MFSha1.1M11</strain>
    </source>
</reference>
<keyword evidence="4" id="KW-0752">Steroid biosynthesis</keyword>
<evidence type="ECO:0000256" key="3">
    <source>
        <dbReference type="ARBA" id="ARBA00022692"/>
    </source>
</evidence>
<dbReference type="PROSITE" id="PS51751">
    <property type="entry name" value="EXPERA"/>
    <property type="match status" value="1"/>
</dbReference>
<organism evidence="14 15">
    <name type="scientific">Mycolicibacterium fluoranthenivorans</name>
    <dbReference type="NCBI Taxonomy" id="258505"/>
    <lineage>
        <taxon>Bacteria</taxon>
        <taxon>Bacillati</taxon>
        <taxon>Actinomycetota</taxon>
        <taxon>Actinomycetes</taxon>
        <taxon>Mycobacteriales</taxon>
        <taxon>Mycobacteriaceae</taxon>
        <taxon>Mycolicibacterium</taxon>
    </lineage>
</organism>
<feature type="domain" description="EXPERA" evidence="13">
    <location>
        <begin position="80"/>
        <end position="234"/>
    </location>
</feature>
<evidence type="ECO:0000256" key="9">
    <source>
        <dbReference type="ARBA" id="ARBA00023166"/>
    </source>
</evidence>
<dbReference type="GO" id="GO:0016020">
    <property type="term" value="C:membrane"/>
    <property type="evidence" value="ECO:0007669"/>
    <property type="project" value="UniProtKB-SubCell"/>
</dbReference>
<dbReference type="EMBL" id="FMUB01000006">
    <property type="protein sequence ID" value="SCX21882.1"/>
    <property type="molecule type" value="Genomic_DNA"/>
</dbReference>
<evidence type="ECO:0000256" key="8">
    <source>
        <dbReference type="ARBA" id="ARBA00023136"/>
    </source>
</evidence>
<dbReference type="AlphaFoldDB" id="A0A1G4WFB5"/>
<evidence type="ECO:0000256" key="10">
    <source>
        <dbReference type="ARBA" id="ARBA00023221"/>
    </source>
</evidence>
<evidence type="ECO:0000313" key="14">
    <source>
        <dbReference type="EMBL" id="SCX21882.1"/>
    </source>
</evidence>
<dbReference type="PANTHER" id="PTHR14207:SF0">
    <property type="entry name" value="3-BETA-HYDROXYSTEROID-DELTA(8),DELTA(7)-ISOMERASE"/>
    <property type="match status" value="1"/>
</dbReference>
<dbReference type="Proteomes" id="UP000199707">
    <property type="component" value="Unassembled WGS sequence"/>
</dbReference>
<dbReference type="GO" id="GO:0047750">
    <property type="term" value="F:cholestenol delta-isomerase activity"/>
    <property type="evidence" value="ECO:0007669"/>
    <property type="project" value="InterPro"/>
</dbReference>
<keyword evidence="11" id="KW-0413">Isomerase</keyword>
<evidence type="ECO:0000313" key="15">
    <source>
        <dbReference type="Proteomes" id="UP000199707"/>
    </source>
</evidence>
<gene>
    <name evidence="14" type="ORF">SAMN02799620_03112</name>
</gene>
<feature type="transmembrane region" description="Helical" evidence="12">
    <location>
        <begin position="175"/>
        <end position="197"/>
    </location>
</feature>
<evidence type="ECO:0000259" key="13">
    <source>
        <dbReference type="PROSITE" id="PS51751"/>
    </source>
</evidence>
<sequence>MQKLNFARPVAAHRRRIYAVMFVLGVLITGIPFLGVGFGVLPPEPTYTIWGALIYIPLLVPLFTAWWDAPGENRTWSERAAEFTMVWFPVTASSQITWETPWLIGDLTGIMNGAGPDDRWVWLWWGYGAADTRYLTSDAGLYGMEVVAVIGGLALFTAWFYLLRAKATGDDIKRIKGLFVGIVACSMMLAVVSIYYISETRAGFADLEQGFWMGFMFKFVFMNIWWVFAPLITIPFMIKQIDYLYRTLPPSARIHLAPSATAPGSVALKTPV</sequence>
<keyword evidence="3 12" id="KW-0812">Transmembrane</keyword>